<name>A0A7S8HGR8_9BACI</name>
<reference evidence="2 3" key="1">
    <citation type="submission" date="2019-07" db="EMBL/GenBank/DDBJ databases">
        <title>Genome sequence of 2 isolates from Red Sea Mangroves.</title>
        <authorList>
            <person name="Sefrji F."/>
            <person name="Michoud G."/>
            <person name="Merlino G."/>
            <person name="Daffonchio D."/>
        </authorList>
    </citation>
    <scope>NUCLEOTIDE SEQUENCE [LARGE SCALE GENOMIC DNA]</scope>
    <source>
        <strain evidence="2 3">R1DC41</strain>
    </source>
</reference>
<sequence>MENYRDYLQAIDNVDHRLKVESVLQWVCDTFPQLDTKIAWKQPMFTHQGTFIIAFSIAKHHMSVAPERVTINRFSDEIVQSGYDHTKELVRIKWEKPVDYSLLERMIAFNIKDKEGYTAFWRK</sequence>
<dbReference type="EMBL" id="CP049742">
    <property type="protein sequence ID" value="QPC48082.1"/>
    <property type="molecule type" value="Genomic_DNA"/>
</dbReference>
<dbReference type="InterPro" id="IPR014922">
    <property type="entry name" value="YdhG-like"/>
</dbReference>
<dbReference type="Pfam" id="PF08818">
    <property type="entry name" value="DUF1801"/>
    <property type="match status" value="1"/>
</dbReference>
<proteinExistence type="predicted"/>
<dbReference type="KEGG" id="mcui:G8O30_14675"/>
<protein>
    <submittedName>
        <fullName evidence="2">Iron chaperone</fullName>
    </submittedName>
</protein>
<dbReference type="Proteomes" id="UP000593626">
    <property type="component" value="Chromosome"/>
</dbReference>
<evidence type="ECO:0000259" key="1">
    <source>
        <dbReference type="Pfam" id="PF08818"/>
    </source>
</evidence>
<dbReference type="Gene3D" id="3.90.1150.200">
    <property type="match status" value="1"/>
</dbReference>
<keyword evidence="3" id="KW-1185">Reference proteome</keyword>
<dbReference type="SUPFAM" id="SSF159888">
    <property type="entry name" value="YdhG-like"/>
    <property type="match status" value="1"/>
</dbReference>
<dbReference type="AlphaFoldDB" id="A0A7S8HGR8"/>
<evidence type="ECO:0000313" key="2">
    <source>
        <dbReference type="EMBL" id="QPC48082.1"/>
    </source>
</evidence>
<dbReference type="RefSeq" id="WP_239672763.1">
    <property type="nucleotide sequence ID" value="NZ_CP049742.1"/>
</dbReference>
<feature type="domain" description="YdhG-like" evidence="1">
    <location>
        <begin position="19"/>
        <end position="111"/>
    </location>
</feature>
<organism evidence="2 3">
    <name type="scientific">Mangrovibacillus cuniculi</name>
    <dbReference type="NCBI Taxonomy" id="2593652"/>
    <lineage>
        <taxon>Bacteria</taxon>
        <taxon>Bacillati</taxon>
        <taxon>Bacillota</taxon>
        <taxon>Bacilli</taxon>
        <taxon>Bacillales</taxon>
        <taxon>Bacillaceae</taxon>
        <taxon>Mangrovibacillus</taxon>
    </lineage>
</organism>
<evidence type="ECO:0000313" key="3">
    <source>
        <dbReference type="Proteomes" id="UP000593626"/>
    </source>
</evidence>
<accession>A0A7S8HGR8</accession>
<gene>
    <name evidence="2" type="ORF">G8O30_14675</name>
</gene>